<reference evidence="1 2" key="1">
    <citation type="journal article" date="2016" name="Nat. Commun.">
        <title>Thousands of microbial genomes shed light on interconnected biogeochemical processes in an aquifer system.</title>
        <authorList>
            <person name="Anantharaman K."/>
            <person name="Brown C.T."/>
            <person name="Hug L.A."/>
            <person name="Sharon I."/>
            <person name="Castelle C.J."/>
            <person name="Probst A.J."/>
            <person name="Thomas B.C."/>
            <person name="Singh A."/>
            <person name="Wilkins M.J."/>
            <person name="Karaoz U."/>
            <person name="Brodie E.L."/>
            <person name="Williams K.H."/>
            <person name="Hubbard S.S."/>
            <person name="Banfield J.F."/>
        </authorList>
    </citation>
    <scope>NUCLEOTIDE SEQUENCE [LARGE SCALE GENOMIC DNA]</scope>
</reference>
<dbReference type="EMBL" id="MGFQ01000032">
    <property type="protein sequence ID" value="OGM08975.1"/>
    <property type="molecule type" value="Genomic_DNA"/>
</dbReference>
<evidence type="ECO:0008006" key="3">
    <source>
        <dbReference type="Google" id="ProtNLM"/>
    </source>
</evidence>
<dbReference type="Proteomes" id="UP000176939">
    <property type="component" value="Unassembled WGS sequence"/>
</dbReference>
<gene>
    <name evidence="1" type="ORF">A2Z67_00740</name>
</gene>
<name>A0A1F7X3U4_9BACT</name>
<proteinExistence type="predicted"/>
<protein>
    <recommendedName>
        <fullName evidence="3">Mannosyl-glycoprotein endo-beta-N-acetylglucosamidase-like domain-containing protein</fullName>
    </recommendedName>
</protein>
<evidence type="ECO:0000313" key="2">
    <source>
        <dbReference type="Proteomes" id="UP000176939"/>
    </source>
</evidence>
<dbReference type="SUPFAM" id="SSF53955">
    <property type="entry name" value="Lysozyme-like"/>
    <property type="match status" value="1"/>
</dbReference>
<accession>A0A1F7X3U4</accession>
<comment type="caution">
    <text evidence="1">The sequence shown here is derived from an EMBL/GenBank/DDBJ whole genome shotgun (WGS) entry which is preliminary data.</text>
</comment>
<dbReference type="AlphaFoldDB" id="A0A1F7X3U4"/>
<dbReference type="InterPro" id="IPR023346">
    <property type="entry name" value="Lysozyme-like_dom_sf"/>
</dbReference>
<sequence>MKKIIFILCFICFLFKAEEVSADSLVAESSAYFRSTIENEEDYREIKLQLYLQKMNSPLSAYSYFFIKEADENNLDWRLVPAIAGVESTFAKNMPKNSYNAYGWANGNYKFKSWENSIDIVSNTLRDKYLNKGALSIRQIARIYAPPSKTWANNVKFFINKIDPLPLEYTL</sequence>
<evidence type="ECO:0000313" key="1">
    <source>
        <dbReference type="EMBL" id="OGM08975.1"/>
    </source>
</evidence>
<organism evidence="1 2">
    <name type="scientific">Candidatus Woesebacteria bacterium RBG_13_36_22</name>
    <dbReference type="NCBI Taxonomy" id="1802478"/>
    <lineage>
        <taxon>Bacteria</taxon>
        <taxon>Candidatus Woeseibacteriota</taxon>
    </lineage>
</organism>